<dbReference type="CDD" id="cd06587">
    <property type="entry name" value="VOC"/>
    <property type="match status" value="1"/>
</dbReference>
<reference evidence="3" key="1">
    <citation type="submission" date="2016-10" db="EMBL/GenBank/DDBJ databases">
        <authorList>
            <person name="Varghese N."/>
            <person name="Submissions S."/>
        </authorList>
    </citation>
    <scope>NUCLEOTIDE SEQUENCE [LARGE SCALE GENOMIC DNA]</scope>
    <source>
        <strain evidence="3">B48,IBRC-M 10115,DSM 25386,CECT 8001</strain>
    </source>
</reference>
<dbReference type="EMBL" id="FOBW01000033">
    <property type="protein sequence ID" value="SEN96898.1"/>
    <property type="molecule type" value="Genomic_DNA"/>
</dbReference>
<dbReference type="GO" id="GO:0051213">
    <property type="term" value="F:dioxygenase activity"/>
    <property type="evidence" value="ECO:0007669"/>
    <property type="project" value="UniProtKB-KW"/>
</dbReference>
<organism evidence="2 3">
    <name type="scientific">Mesobacillus persicus</name>
    <dbReference type="NCBI Taxonomy" id="930146"/>
    <lineage>
        <taxon>Bacteria</taxon>
        <taxon>Bacillati</taxon>
        <taxon>Bacillota</taxon>
        <taxon>Bacilli</taxon>
        <taxon>Bacillales</taxon>
        <taxon>Bacillaceae</taxon>
        <taxon>Mesobacillus</taxon>
    </lineage>
</organism>
<dbReference type="InterPro" id="IPR029068">
    <property type="entry name" value="Glyas_Bleomycin-R_OHBP_Dase"/>
</dbReference>
<dbReference type="Gene3D" id="3.10.180.10">
    <property type="entry name" value="2,3-Dihydroxybiphenyl 1,2-Dioxygenase, domain 1"/>
    <property type="match status" value="1"/>
</dbReference>
<proteinExistence type="predicted"/>
<dbReference type="RefSeq" id="WP_090750612.1">
    <property type="nucleotide sequence ID" value="NZ_FOBW01000033.1"/>
</dbReference>
<keyword evidence="2" id="KW-0560">Oxidoreductase</keyword>
<evidence type="ECO:0000313" key="3">
    <source>
        <dbReference type="Proteomes" id="UP000198553"/>
    </source>
</evidence>
<protein>
    <submittedName>
        <fullName evidence="2">Catechol 2,3-dioxygenase</fullName>
    </submittedName>
</protein>
<dbReference type="PROSITE" id="PS51819">
    <property type="entry name" value="VOC"/>
    <property type="match status" value="1"/>
</dbReference>
<name>A0A1H8KWW6_9BACI</name>
<feature type="domain" description="VOC" evidence="1">
    <location>
        <begin position="4"/>
        <end position="128"/>
    </location>
</feature>
<dbReference type="InterPro" id="IPR037523">
    <property type="entry name" value="VOC_core"/>
</dbReference>
<evidence type="ECO:0000259" key="1">
    <source>
        <dbReference type="PROSITE" id="PS51819"/>
    </source>
</evidence>
<gene>
    <name evidence="2" type="ORF">SAMN05192533_1339</name>
</gene>
<keyword evidence="2" id="KW-0223">Dioxygenase</keyword>
<keyword evidence="3" id="KW-1185">Reference proteome</keyword>
<dbReference type="STRING" id="930146.SAMN05192533_1339"/>
<dbReference type="Proteomes" id="UP000198553">
    <property type="component" value="Unassembled WGS sequence"/>
</dbReference>
<dbReference type="OrthoDB" id="291991at2"/>
<sequence length="133" mass="15143">MSHFISHVATLEIPVGNLEKSIEFYIDVLGVELEFKGEKNAMLTFKKKGVPTFYLVETEETQRTSFKNTNNDIVHSIIDFYTPELKEFYQWLKEKNIEVGPLNIQPENGYGGFGFKDPDGNLLAATNVLHEGQ</sequence>
<accession>A0A1H8KWW6</accession>
<evidence type="ECO:0000313" key="2">
    <source>
        <dbReference type="EMBL" id="SEN96898.1"/>
    </source>
</evidence>
<dbReference type="Pfam" id="PF00903">
    <property type="entry name" value="Glyoxalase"/>
    <property type="match status" value="1"/>
</dbReference>
<dbReference type="InterPro" id="IPR004360">
    <property type="entry name" value="Glyas_Fos-R_dOase_dom"/>
</dbReference>
<dbReference type="SUPFAM" id="SSF54593">
    <property type="entry name" value="Glyoxalase/Bleomycin resistance protein/Dihydroxybiphenyl dioxygenase"/>
    <property type="match status" value="1"/>
</dbReference>
<dbReference type="AlphaFoldDB" id="A0A1H8KWW6"/>